<sequence length="149" mass="15816">MSIRKLTESDLEAVSALCISAFMAAVAPSLSPQGVATFTQIAAPDSFAKRMAGDNLILVFVQENQVRGVIELKEGRHVAMLFVDPQQQSRGIGRQLVAAALAHARSEVVTVSASLTSVAAYERYGFSRAGEISESAGLVYQPMTITLSA</sequence>
<evidence type="ECO:0000313" key="2">
    <source>
        <dbReference type="EMBL" id="QMV63532.1"/>
    </source>
</evidence>
<dbReference type="PANTHER" id="PTHR43451">
    <property type="entry name" value="ACETYLTRANSFERASE (GNAT) FAMILY PROTEIN"/>
    <property type="match status" value="1"/>
</dbReference>
<accession>A0A7G5DP57</accession>
<protein>
    <submittedName>
        <fullName evidence="2">GNAT family N-acetyltransferase</fullName>
    </submittedName>
</protein>
<dbReference type="PROSITE" id="PS51186">
    <property type="entry name" value="GNAT"/>
    <property type="match status" value="1"/>
</dbReference>
<dbReference type="Proteomes" id="UP000515276">
    <property type="component" value="Chromosome"/>
</dbReference>
<evidence type="ECO:0000313" key="3">
    <source>
        <dbReference type="Proteomes" id="UP000515276"/>
    </source>
</evidence>
<dbReference type="RefSeq" id="WP_182369599.1">
    <property type="nucleotide sequence ID" value="NZ_CP059139.1"/>
</dbReference>
<evidence type="ECO:0000259" key="1">
    <source>
        <dbReference type="PROSITE" id="PS51186"/>
    </source>
</evidence>
<dbReference type="Pfam" id="PF13673">
    <property type="entry name" value="Acetyltransf_10"/>
    <property type="match status" value="1"/>
</dbReference>
<name>A0A7G5DP57_9PSED</name>
<keyword evidence="3" id="KW-1185">Reference proteome</keyword>
<dbReference type="PANTHER" id="PTHR43451:SF1">
    <property type="entry name" value="ACETYLTRANSFERASE"/>
    <property type="match status" value="1"/>
</dbReference>
<feature type="domain" description="N-acetyltransferase" evidence="1">
    <location>
        <begin position="1"/>
        <end position="148"/>
    </location>
</feature>
<dbReference type="InterPro" id="IPR016181">
    <property type="entry name" value="Acyl_CoA_acyltransferase"/>
</dbReference>
<dbReference type="InterPro" id="IPR052564">
    <property type="entry name" value="N-acetyltrans/Recomb-assoc"/>
</dbReference>
<dbReference type="InterPro" id="IPR000182">
    <property type="entry name" value="GNAT_dom"/>
</dbReference>
<dbReference type="EMBL" id="CP059139">
    <property type="protein sequence ID" value="QMV63532.1"/>
    <property type="molecule type" value="Genomic_DNA"/>
</dbReference>
<dbReference type="Gene3D" id="3.40.630.30">
    <property type="match status" value="1"/>
</dbReference>
<dbReference type="GO" id="GO:0016747">
    <property type="term" value="F:acyltransferase activity, transferring groups other than amino-acyl groups"/>
    <property type="evidence" value="ECO:0007669"/>
    <property type="project" value="InterPro"/>
</dbReference>
<reference evidence="2 3" key="1">
    <citation type="journal article" date="2020" name="G3 (Bethesda)">
        <title>CeMbio - The Caenorhabditis elegans Microbiome Resource.</title>
        <authorList>
            <person name="Dirksen P."/>
            <person name="Assie A."/>
            <person name="Zimmermann J."/>
            <person name="Zhang F."/>
            <person name="Tietje A.M."/>
            <person name="Marsh S.A."/>
            <person name="Felix M.A."/>
            <person name="Shapira M."/>
            <person name="Kaleta C."/>
            <person name="Schulenburg H."/>
            <person name="Samuel B."/>
        </authorList>
    </citation>
    <scope>NUCLEOTIDE SEQUENCE [LARGE SCALE GENOMIC DNA]</scope>
    <source>
        <strain evidence="2 3">MSPm1</strain>
    </source>
</reference>
<dbReference type="SUPFAM" id="SSF55729">
    <property type="entry name" value="Acyl-CoA N-acyltransferases (Nat)"/>
    <property type="match status" value="1"/>
</dbReference>
<dbReference type="AlphaFoldDB" id="A0A7G5DP57"/>
<proteinExistence type="predicted"/>
<gene>
    <name evidence="2" type="ORF">HS968_00325</name>
</gene>
<dbReference type="CDD" id="cd04301">
    <property type="entry name" value="NAT_SF"/>
    <property type="match status" value="1"/>
</dbReference>
<organism evidence="2 3">
    <name type="scientific">Pseudomonas berkeleyensis</name>
    <dbReference type="NCBI Taxonomy" id="2726956"/>
    <lineage>
        <taxon>Bacteria</taxon>
        <taxon>Pseudomonadati</taxon>
        <taxon>Pseudomonadota</taxon>
        <taxon>Gammaproteobacteria</taxon>
        <taxon>Pseudomonadales</taxon>
        <taxon>Pseudomonadaceae</taxon>
        <taxon>Pseudomonas</taxon>
    </lineage>
</organism>
<keyword evidence="2" id="KW-0808">Transferase</keyword>